<keyword evidence="2" id="KW-0812">Transmembrane</keyword>
<sequence length="396" mass="43997">MSARLSRLPRLLSITPIRPAPPLKSPILHHYTPRTYFSTTPNPLIKGAKNSKEHTDSLRQKKLKKKPPHEVTSTSTVRPIFEPQDPGVDDSHMAERLKADIQTVKKTFTMEHVPPNLTHMGLAGLIPYVATSCGSLFMAWDVTSKSASGSPYFFTRETAQYFVDILEPVQVGYGAVILSFLGAIHWGLEFAGFGGHHGYKRYAIGILAPMLAWPTTLLPYDYALLTQFVGFTGMYLADSTATAWGWAPTWYTNYRFFLTFVVGGCIVLTLIARSKLGEQSTGHARSMKGEYLSKVQSMQKEQLELEEKEIEEKKMDKLRAEKHEVDKIKATNGNGESSEAKSESKSEGKGQAAKKLAEMAMKGGETNGTKERREHYKMEAEQGGGRESVKRSGTTV</sequence>
<feature type="region of interest" description="Disordered" evidence="1">
    <location>
        <begin position="38"/>
        <end position="89"/>
    </location>
</feature>
<feature type="region of interest" description="Disordered" evidence="1">
    <location>
        <begin position="316"/>
        <end position="396"/>
    </location>
</feature>
<dbReference type="InterPro" id="IPR021836">
    <property type="entry name" value="DUF3429"/>
</dbReference>
<feature type="transmembrane region" description="Helical" evidence="2">
    <location>
        <begin position="120"/>
        <end position="140"/>
    </location>
</feature>
<dbReference type="PANTHER" id="PTHR15887:SF1">
    <property type="entry name" value="TRANSMEMBRANE PROTEIN 69"/>
    <property type="match status" value="1"/>
</dbReference>
<feature type="transmembrane region" description="Helical" evidence="2">
    <location>
        <begin position="202"/>
        <end position="220"/>
    </location>
</feature>
<proteinExistence type="predicted"/>
<keyword evidence="2" id="KW-1133">Transmembrane helix</keyword>
<evidence type="ECO:0000256" key="2">
    <source>
        <dbReference type="SAM" id="Phobius"/>
    </source>
</evidence>
<evidence type="ECO:0000313" key="4">
    <source>
        <dbReference type="Proteomes" id="UP000275078"/>
    </source>
</evidence>
<feature type="compositionally biased region" description="Basic and acidic residues" evidence="1">
    <location>
        <begin position="50"/>
        <end position="59"/>
    </location>
</feature>
<reference evidence="3 4" key="1">
    <citation type="journal article" date="2018" name="Nat. Ecol. Evol.">
        <title>Pezizomycetes genomes reveal the molecular basis of ectomycorrhizal truffle lifestyle.</title>
        <authorList>
            <person name="Murat C."/>
            <person name="Payen T."/>
            <person name="Noel B."/>
            <person name="Kuo A."/>
            <person name="Morin E."/>
            <person name="Chen J."/>
            <person name="Kohler A."/>
            <person name="Krizsan K."/>
            <person name="Balestrini R."/>
            <person name="Da Silva C."/>
            <person name="Montanini B."/>
            <person name="Hainaut M."/>
            <person name="Levati E."/>
            <person name="Barry K.W."/>
            <person name="Belfiori B."/>
            <person name="Cichocki N."/>
            <person name="Clum A."/>
            <person name="Dockter R.B."/>
            <person name="Fauchery L."/>
            <person name="Guy J."/>
            <person name="Iotti M."/>
            <person name="Le Tacon F."/>
            <person name="Lindquist E.A."/>
            <person name="Lipzen A."/>
            <person name="Malagnac F."/>
            <person name="Mello A."/>
            <person name="Molinier V."/>
            <person name="Miyauchi S."/>
            <person name="Poulain J."/>
            <person name="Riccioni C."/>
            <person name="Rubini A."/>
            <person name="Sitrit Y."/>
            <person name="Splivallo R."/>
            <person name="Traeger S."/>
            <person name="Wang M."/>
            <person name="Zifcakova L."/>
            <person name="Wipf D."/>
            <person name="Zambonelli A."/>
            <person name="Paolocci F."/>
            <person name="Nowrousian M."/>
            <person name="Ottonello S."/>
            <person name="Baldrian P."/>
            <person name="Spatafora J.W."/>
            <person name="Henrissat B."/>
            <person name="Nagy L.G."/>
            <person name="Aury J.M."/>
            <person name="Wincker P."/>
            <person name="Grigoriev I.V."/>
            <person name="Bonfante P."/>
            <person name="Martin F.M."/>
        </authorList>
    </citation>
    <scope>NUCLEOTIDE SEQUENCE [LARGE SCALE GENOMIC DNA]</scope>
    <source>
        <strain evidence="3 4">RN42</strain>
    </source>
</reference>
<dbReference type="OrthoDB" id="194289at2759"/>
<dbReference type="AlphaFoldDB" id="A0A3N4HNS9"/>
<feature type="compositionally biased region" description="Basic and acidic residues" evidence="1">
    <location>
        <begin position="368"/>
        <end position="380"/>
    </location>
</feature>
<evidence type="ECO:0000256" key="1">
    <source>
        <dbReference type="SAM" id="MobiDB-lite"/>
    </source>
</evidence>
<dbReference type="EMBL" id="ML119785">
    <property type="protein sequence ID" value="RPA74606.1"/>
    <property type="molecule type" value="Genomic_DNA"/>
</dbReference>
<dbReference type="Pfam" id="PF11911">
    <property type="entry name" value="DUF3429"/>
    <property type="match status" value="1"/>
</dbReference>
<gene>
    <name evidence="3" type="ORF">BJ508DRAFT_215219</name>
</gene>
<protein>
    <submittedName>
        <fullName evidence="3">Uncharacterized protein</fullName>
    </submittedName>
</protein>
<evidence type="ECO:0000313" key="3">
    <source>
        <dbReference type="EMBL" id="RPA74606.1"/>
    </source>
</evidence>
<keyword evidence="4" id="KW-1185">Reference proteome</keyword>
<keyword evidence="2" id="KW-0472">Membrane</keyword>
<feature type="transmembrane region" description="Helical" evidence="2">
    <location>
        <begin position="254"/>
        <end position="272"/>
    </location>
</feature>
<organism evidence="3 4">
    <name type="scientific">Ascobolus immersus RN42</name>
    <dbReference type="NCBI Taxonomy" id="1160509"/>
    <lineage>
        <taxon>Eukaryota</taxon>
        <taxon>Fungi</taxon>
        <taxon>Dikarya</taxon>
        <taxon>Ascomycota</taxon>
        <taxon>Pezizomycotina</taxon>
        <taxon>Pezizomycetes</taxon>
        <taxon>Pezizales</taxon>
        <taxon>Ascobolaceae</taxon>
        <taxon>Ascobolus</taxon>
    </lineage>
</organism>
<accession>A0A3N4HNS9</accession>
<feature type="compositionally biased region" description="Basic and acidic residues" evidence="1">
    <location>
        <begin position="338"/>
        <end position="348"/>
    </location>
</feature>
<name>A0A3N4HNS9_ASCIM</name>
<dbReference type="STRING" id="1160509.A0A3N4HNS9"/>
<dbReference type="Proteomes" id="UP000275078">
    <property type="component" value="Unassembled WGS sequence"/>
</dbReference>
<dbReference type="PANTHER" id="PTHR15887">
    <property type="entry name" value="TRANSMEMBRANE PROTEIN 69"/>
    <property type="match status" value="1"/>
</dbReference>
<feature type="transmembrane region" description="Helical" evidence="2">
    <location>
        <begin position="171"/>
        <end position="190"/>
    </location>
</feature>
<feature type="compositionally biased region" description="Basic and acidic residues" evidence="1">
    <location>
        <begin position="316"/>
        <end position="329"/>
    </location>
</feature>